<name>A0ABW4FUQ1_9PSEU</name>
<gene>
    <name evidence="1" type="ORF">ACFSCY_32710</name>
</gene>
<dbReference type="RefSeq" id="WP_379660010.1">
    <property type="nucleotide sequence ID" value="NZ_BAAAJG010000023.1"/>
</dbReference>
<dbReference type="EMBL" id="JBHUCP010000028">
    <property type="protein sequence ID" value="MFD1534188.1"/>
    <property type="molecule type" value="Genomic_DNA"/>
</dbReference>
<evidence type="ECO:0000313" key="1">
    <source>
        <dbReference type="EMBL" id="MFD1534188.1"/>
    </source>
</evidence>
<dbReference type="Proteomes" id="UP001597145">
    <property type="component" value="Unassembled WGS sequence"/>
</dbReference>
<reference evidence="2" key="1">
    <citation type="journal article" date="2019" name="Int. J. Syst. Evol. Microbiol.">
        <title>The Global Catalogue of Microorganisms (GCM) 10K type strain sequencing project: providing services to taxonomists for standard genome sequencing and annotation.</title>
        <authorList>
            <consortium name="The Broad Institute Genomics Platform"/>
            <consortium name="The Broad Institute Genome Sequencing Center for Infectious Disease"/>
            <person name="Wu L."/>
            <person name="Ma J."/>
        </authorList>
    </citation>
    <scope>NUCLEOTIDE SEQUENCE [LARGE SCALE GENOMIC DNA]</scope>
    <source>
        <strain evidence="2">JCM 12165</strain>
    </source>
</reference>
<sequence>MAGIDAPDDSIDVDATLVTAAFEEGPPQPGSIQWCRVAGSFPMIDDFAKEYLHSELREVREKAGRARRV</sequence>
<protein>
    <submittedName>
        <fullName evidence="1">Uncharacterized protein</fullName>
    </submittedName>
</protein>
<accession>A0ABW4FUQ1</accession>
<organism evidence="1 2">
    <name type="scientific">Pseudonocardia aurantiaca</name>
    <dbReference type="NCBI Taxonomy" id="75290"/>
    <lineage>
        <taxon>Bacteria</taxon>
        <taxon>Bacillati</taxon>
        <taxon>Actinomycetota</taxon>
        <taxon>Actinomycetes</taxon>
        <taxon>Pseudonocardiales</taxon>
        <taxon>Pseudonocardiaceae</taxon>
        <taxon>Pseudonocardia</taxon>
    </lineage>
</organism>
<evidence type="ECO:0000313" key="2">
    <source>
        <dbReference type="Proteomes" id="UP001597145"/>
    </source>
</evidence>
<keyword evidence="2" id="KW-1185">Reference proteome</keyword>
<comment type="caution">
    <text evidence="1">The sequence shown here is derived from an EMBL/GenBank/DDBJ whole genome shotgun (WGS) entry which is preliminary data.</text>
</comment>
<proteinExistence type="predicted"/>